<evidence type="ECO:0000313" key="11">
    <source>
        <dbReference type="Proteomes" id="UP000006310"/>
    </source>
</evidence>
<feature type="compositionally biased region" description="Polar residues" evidence="8">
    <location>
        <begin position="332"/>
        <end position="348"/>
    </location>
</feature>
<name>J7S790_HUIN7</name>
<keyword evidence="2" id="KW-0479">Metal-binding</keyword>
<dbReference type="GeneID" id="34526554"/>
<keyword evidence="5" id="KW-0862">Zinc</keyword>
<dbReference type="PANTHER" id="PTHR40626:SF32">
    <property type="entry name" value="ZINC FINGER PROTEIN RST2"/>
    <property type="match status" value="1"/>
</dbReference>
<dbReference type="GO" id="GO:0000978">
    <property type="term" value="F:RNA polymerase II cis-regulatory region sequence-specific DNA binding"/>
    <property type="evidence" value="ECO:0007669"/>
    <property type="project" value="InterPro"/>
</dbReference>
<proteinExistence type="predicted"/>
<feature type="domain" description="C2H2-type" evidence="9">
    <location>
        <begin position="43"/>
        <end position="73"/>
    </location>
</feature>
<keyword evidence="6" id="KW-0539">Nucleus</keyword>
<dbReference type="GO" id="GO:0005634">
    <property type="term" value="C:nucleus"/>
    <property type="evidence" value="ECO:0007669"/>
    <property type="project" value="UniProtKB-SubCell"/>
</dbReference>
<dbReference type="RefSeq" id="XP_022465085.1">
    <property type="nucleotide sequence ID" value="XM_022608606.1"/>
</dbReference>
<feature type="region of interest" description="Disordered" evidence="8">
    <location>
        <begin position="1"/>
        <end position="35"/>
    </location>
</feature>
<evidence type="ECO:0000256" key="8">
    <source>
        <dbReference type="SAM" id="MobiDB-lite"/>
    </source>
</evidence>
<evidence type="ECO:0000256" key="2">
    <source>
        <dbReference type="ARBA" id="ARBA00022723"/>
    </source>
</evidence>
<dbReference type="HOGENOM" id="CLU_665753_0_0_1"/>
<evidence type="ECO:0000256" key="3">
    <source>
        <dbReference type="ARBA" id="ARBA00022737"/>
    </source>
</evidence>
<dbReference type="SMART" id="SM00355">
    <property type="entry name" value="ZnF_C2H2"/>
    <property type="match status" value="2"/>
</dbReference>
<comment type="subcellular location">
    <subcellularLocation>
        <location evidence="1">Nucleus</location>
    </subcellularLocation>
</comment>
<evidence type="ECO:0000256" key="1">
    <source>
        <dbReference type="ARBA" id="ARBA00004123"/>
    </source>
</evidence>
<reference evidence="11" key="2">
    <citation type="submission" date="2012-08" db="EMBL/GenBank/DDBJ databases">
        <title>Genome sequence of Kazachstania naganishii.</title>
        <authorList>
            <person name="Gordon J.L."/>
            <person name="Armisen D."/>
            <person name="Proux-Wera E."/>
            <person name="OhEigeartaigh S.S."/>
            <person name="Byrne K.P."/>
            <person name="Wolfe K.H."/>
        </authorList>
    </citation>
    <scope>NUCLEOTIDE SEQUENCE [LARGE SCALE GENOMIC DNA]</scope>
    <source>
        <strain evidence="11">ATCC MYA-139 / BCRC 22969 / CBS 8797 / CCRC 22969 / KCTC 17520 / NBRC 10181 / NCYC 3082</strain>
    </source>
</reference>
<evidence type="ECO:0000256" key="6">
    <source>
        <dbReference type="ARBA" id="ARBA00023242"/>
    </source>
</evidence>
<dbReference type="SUPFAM" id="SSF57667">
    <property type="entry name" value="beta-beta-alpha zinc fingers"/>
    <property type="match status" value="1"/>
</dbReference>
<feature type="compositionally biased region" description="Basic and acidic residues" evidence="8">
    <location>
        <begin position="364"/>
        <end position="382"/>
    </location>
</feature>
<keyword evidence="11" id="KW-1185">Reference proteome</keyword>
<keyword evidence="3" id="KW-0677">Repeat</keyword>
<accession>J7S790</accession>
<reference evidence="10 11" key="1">
    <citation type="journal article" date="2011" name="Proc. Natl. Acad. Sci. U.S.A.">
        <title>Evolutionary erosion of yeast sex chromosomes by mating-type switching accidents.</title>
        <authorList>
            <person name="Gordon J.L."/>
            <person name="Armisen D."/>
            <person name="Proux-Wera E."/>
            <person name="Oheigeartaigh S.S."/>
            <person name="Byrne K.P."/>
            <person name="Wolfe K.H."/>
        </authorList>
    </citation>
    <scope>NUCLEOTIDE SEQUENCE [LARGE SCALE GENOMIC DNA]</scope>
    <source>
        <strain evidence="11">ATCC MYA-139 / BCRC 22969 / CBS 8797 / CCRC 22969 / KCTC 17520 / NBRC 10181 / NCYC 3082</strain>
    </source>
</reference>
<protein>
    <recommendedName>
        <fullName evidence="9">C2H2-type domain-containing protein</fullName>
    </recommendedName>
</protein>
<dbReference type="STRING" id="1071383.J7S790"/>
<feature type="compositionally biased region" description="Low complexity" evidence="8">
    <location>
        <begin position="349"/>
        <end position="363"/>
    </location>
</feature>
<dbReference type="eggNOG" id="KOG1721">
    <property type="taxonomic scope" value="Eukaryota"/>
</dbReference>
<dbReference type="PROSITE" id="PS00028">
    <property type="entry name" value="ZINC_FINGER_C2H2_1"/>
    <property type="match status" value="1"/>
</dbReference>
<evidence type="ECO:0000256" key="5">
    <source>
        <dbReference type="ARBA" id="ARBA00022833"/>
    </source>
</evidence>
<dbReference type="InterPro" id="IPR051059">
    <property type="entry name" value="VerF-like"/>
</dbReference>
<evidence type="ECO:0000256" key="7">
    <source>
        <dbReference type="PROSITE-ProRule" id="PRU00042"/>
    </source>
</evidence>
<dbReference type="InterPro" id="IPR036236">
    <property type="entry name" value="Znf_C2H2_sf"/>
</dbReference>
<sequence length="413" mass="46054">MARPRKKKLSIPSNSSHGLEDKEDGKTSDVKNGESKSKCKKMFKCQGFEDCHMAFTRAEHLARHIRKHTGEKPFQCYICLKHFSRVDNLKQHRESVHSKMEYSSNFSEKDPRSPLNHSMNTGLKEIQFIKEKSPVIISAVNYAGNSSKNGNTSALNKRIKPTRANSAELHFQSFKPKAYTSDAQGATQGKEHFTKLPNDHTAPTYGSRHNSISGELPTALTNTNNHGPLPTNGPQDLHKTDYSWRMNEPNTITALPMRIQEQNSLPLPNLYQQIISKTSPRPPPPPTLSMPGATSKAPPPFNEMKIMPRDSALRTGSISEKDTVSPFVFGQQPISPLHSSFSQASPPLTTTTTNNNNNNNIPNTDHRGTEEAPESLSDHRDGTSGSALPVKEQKNKHKRTRSNERLSLDFIMS</sequence>
<dbReference type="OrthoDB" id="10018191at2759"/>
<feature type="compositionally biased region" description="Basic and acidic residues" evidence="8">
    <location>
        <begin position="18"/>
        <end position="35"/>
    </location>
</feature>
<evidence type="ECO:0000259" key="9">
    <source>
        <dbReference type="PROSITE" id="PS50157"/>
    </source>
</evidence>
<feature type="region of interest" description="Disordered" evidence="8">
    <location>
        <begin position="275"/>
        <end position="305"/>
    </location>
</feature>
<dbReference type="EMBL" id="HE978319">
    <property type="protein sequence ID" value="CCK70839.1"/>
    <property type="molecule type" value="Genomic_DNA"/>
</dbReference>
<dbReference type="FunFam" id="3.30.160.60:FF:002343">
    <property type="entry name" value="Zinc finger protein 33A"/>
    <property type="match status" value="1"/>
</dbReference>
<dbReference type="PROSITE" id="PS50157">
    <property type="entry name" value="ZINC_FINGER_C2H2_2"/>
    <property type="match status" value="2"/>
</dbReference>
<feature type="domain" description="C2H2-type" evidence="9">
    <location>
        <begin position="74"/>
        <end position="102"/>
    </location>
</feature>
<dbReference type="PANTHER" id="PTHR40626">
    <property type="entry name" value="MIP31509P"/>
    <property type="match status" value="1"/>
</dbReference>
<evidence type="ECO:0000256" key="4">
    <source>
        <dbReference type="ARBA" id="ARBA00022771"/>
    </source>
</evidence>
<dbReference type="Pfam" id="PF00096">
    <property type="entry name" value="zf-C2H2"/>
    <property type="match status" value="2"/>
</dbReference>
<organism evidence="10 11">
    <name type="scientific">Huiozyma naganishii (strain ATCC MYA-139 / BCRC 22969 / CBS 8797 / KCTC 17520 / NBRC 10181 / NCYC 3082 / Yp74L-3)</name>
    <name type="common">Yeast</name>
    <name type="synonym">Kazachstania naganishii</name>
    <dbReference type="NCBI Taxonomy" id="1071383"/>
    <lineage>
        <taxon>Eukaryota</taxon>
        <taxon>Fungi</taxon>
        <taxon>Dikarya</taxon>
        <taxon>Ascomycota</taxon>
        <taxon>Saccharomycotina</taxon>
        <taxon>Saccharomycetes</taxon>
        <taxon>Saccharomycetales</taxon>
        <taxon>Saccharomycetaceae</taxon>
        <taxon>Huiozyma</taxon>
    </lineage>
</organism>
<feature type="region of interest" description="Disordered" evidence="8">
    <location>
        <begin position="329"/>
        <end position="413"/>
    </location>
</feature>
<dbReference type="KEGG" id="kng:KNAG_0F01710"/>
<dbReference type="Proteomes" id="UP000006310">
    <property type="component" value="Chromosome 6"/>
</dbReference>
<dbReference type="Gene3D" id="3.30.160.60">
    <property type="entry name" value="Classic Zinc Finger"/>
    <property type="match status" value="2"/>
</dbReference>
<dbReference type="GO" id="GO:0000785">
    <property type="term" value="C:chromatin"/>
    <property type="evidence" value="ECO:0007669"/>
    <property type="project" value="TreeGrafter"/>
</dbReference>
<keyword evidence="4 7" id="KW-0863">Zinc-finger</keyword>
<dbReference type="AlphaFoldDB" id="J7S790"/>
<gene>
    <name evidence="10" type="primary">KNAG0F01710</name>
    <name evidence="10" type="ordered locus">KNAG_0F01710</name>
</gene>
<dbReference type="GO" id="GO:0008270">
    <property type="term" value="F:zinc ion binding"/>
    <property type="evidence" value="ECO:0007669"/>
    <property type="project" value="UniProtKB-KW"/>
</dbReference>
<dbReference type="InterPro" id="IPR013087">
    <property type="entry name" value="Znf_C2H2_type"/>
</dbReference>
<dbReference type="GO" id="GO:0000981">
    <property type="term" value="F:DNA-binding transcription factor activity, RNA polymerase II-specific"/>
    <property type="evidence" value="ECO:0007669"/>
    <property type="project" value="InterPro"/>
</dbReference>
<evidence type="ECO:0000313" key="10">
    <source>
        <dbReference type="EMBL" id="CCK70839.1"/>
    </source>
</evidence>